<dbReference type="AlphaFoldDB" id="A0A837GC20"/>
<dbReference type="EMBL" id="JXXR01000001">
    <property type="protein sequence ID" value="KJY78168.1"/>
    <property type="molecule type" value="Genomic_DNA"/>
</dbReference>
<name>A0A837GC20_9VIBR</name>
<organism evidence="1">
    <name type="scientific">Vibrio coralliilyticus</name>
    <dbReference type="NCBI Taxonomy" id="190893"/>
    <lineage>
        <taxon>Bacteria</taxon>
        <taxon>Pseudomonadati</taxon>
        <taxon>Pseudomonadota</taxon>
        <taxon>Gammaproteobacteria</taxon>
        <taxon>Vibrionales</taxon>
        <taxon>Vibrionaceae</taxon>
        <taxon>Vibrio</taxon>
    </lineage>
</organism>
<reference evidence="1" key="1">
    <citation type="journal article" date="2015" name="BMC Genomics">
        <title>Genome mining reveals unlocked bioactive potential of marine Gram-negative bacteria.</title>
        <authorList>
            <person name="Machado H."/>
            <person name="Sonnenschein E.C."/>
            <person name="Melchiorsen J."/>
            <person name="Gram L."/>
        </authorList>
    </citation>
    <scope>NUCLEOTIDE SEQUENCE</scope>
    <source>
        <strain evidence="1">S2052</strain>
    </source>
</reference>
<sequence length="456" mass="52673">MLKLRDANVLIIKEFPNKNISISSLMLSLGIKQHKIIHLNSPHEALNRTFHGRFDILICDQSFRKNTVKSQDLILELRKSKTIDERSTIIMDCSDSSIRDSSYYFGDVHLKPEDNQRDISVLIRKVFEKKNKVWPLLQRNDIECADEMEKRYQFFEQHYFEYQYDFKLNRAHHHLVKRELKQATELYGALIKEAGKRDYSLEISLFLNALVLNAQSDDALELYNKFNSAKFQLGQPFDEIGTLLMLQNGSIQDAYRLLTRSGSRWGLSLAHQTSLALMSIAASRYDDALVHFSSGLNTAKLINRDVALHTLNYLFALLMLWMRSEEGSGLYEKKFDQVVKEMSRHKLTESESQHLALIQLHAEFLTGARQSAESVLDSFTRKLDKVSCVAKIHALFLSTGLSNKDNLTLIFDNLLHHDSVFMFEPLPPVCAALVKRIDFKQFASDMKRFNREKVAE</sequence>
<accession>A0A837GC20</accession>
<evidence type="ECO:0000313" key="1">
    <source>
        <dbReference type="EMBL" id="KJY78168.1"/>
    </source>
</evidence>
<comment type="caution">
    <text evidence="1">The sequence shown here is derived from an EMBL/GenBank/DDBJ whole genome shotgun (WGS) entry which is preliminary data.</text>
</comment>
<gene>
    <name evidence="1" type="ORF">TW71_03855</name>
</gene>
<dbReference type="RefSeq" id="WP_045985004.1">
    <property type="nucleotide sequence ID" value="NZ_CP063051.1"/>
</dbReference>
<protein>
    <submittedName>
        <fullName evidence="1">Uncharacterized protein</fullName>
    </submittedName>
</protein>
<proteinExistence type="predicted"/>